<comment type="similarity">
    <text evidence="1 4">Belongs to the glycosyl hydrolase 1 family.</text>
</comment>
<accession>A0A399ES34</accession>
<dbReference type="Proteomes" id="UP000265341">
    <property type="component" value="Unassembled WGS sequence"/>
</dbReference>
<gene>
    <name evidence="5" type="primary">bglB_1</name>
    <name evidence="5" type="ORF">Mrose_01314</name>
</gene>
<dbReference type="Pfam" id="PF00232">
    <property type="entry name" value="Glyco_hydro_1"/>
    <property type="match status" value="1"/>
</dbReference>
<protein>
    <submittedName>
        <fullName evidence="5">Beta-glucosidase B</fullName>
        <ecNumber evidence="5">3.2.1.21</ecNumber>
    </submittedName>
</protein>
<keyword evidence="2 5" id="KW-0378">Hydrolase</keyword>
<evidence type="ECO:0000313" key="5">
    <source>
        <dbReference type="EMBL" id="RIH87477.1"/>
    </source>
</evidence>
<evidence type="ECO:0000256" key="4">
    <source>
        <dbReference type="RuleBase" id="RU003690"/>
    </source>
</evidence>
<dbReference type="OrthoDB" id="9803892at2"/>
<dbReference type="GO" id="GO:0005975">
    <property type="term" value="P:carbohydrate metabolic process"/>
    <property type="evidence" value="ECO:0007669"/>
    <property type="project" value="InterPro"/>
</dbReference>
<keyword evidence="6" id="KW-1185">Reference proteome</keyword>
<sequence length="384" mass="43541">MSFFWAIGIENAHILEMGVDELAWTGHRARWREDLALARGLGVSHIRYGLPWAELNPAPGVYEWGWADEVIAELERLGLEAIWDLVHFGTPAWLEQGFLDRDFVGALEAYASAFARRYAGRVNRLTPLNEPYISTYFRAGWGIWPPYLKGRAGFVRMLFPIVEGVRAAIRAIRTANPEAEIWLNDAADFFHPATPDLAGEAARRTLERYAAFDLLLGLTRPGQESYEWLKAAGYPEAGLRAEPVEIEVIGLDYYPETEHELYRAEDGTLAIRVASEPLGLARALADYHARYGRPLFVAETSATHDPVGWLEYTLDQVRQARAGGVWVRGYTWWPLFDFYDWDSLLTRLEGRLCPVGLYRLSPTRSDRQPTPAAERFRRAVAEGI</sequence>
<proteinExistence type="inferred from homology"/>
<dbReference type="InterPro" id="IPR017853">
    <property type="entry name" value="GH"/>
</dbReference>
<dbReference type="InterPro" id="IPR001360">
    <property type="entry name" value="Glyco_hydro_1"/>
</dbReference>
<evidence type="ECO:0000256" key="1">
    <source>
        <dbReference type="ARBA" id="ARBA00010838"/>
    </source>
</evidence>
<reference evidence="5 6" key="1">
    <citation type="submission" date="2018-08" db="EMBL/GenBank/DDBJ databases">
        <title>Meiothermus roseus NBRC 110900 genome sequencing project.</title>
        <authorList>
            <person name="Da Costa M.S."/>
            <person name="Albuquerque L."/>
            <person name="Raposo P."/>
            <person name="Froufe H.J.C."/>
            <person name="Barroso C.S."/>
            <person name="Egas C."/>
        </authorList>
    </citation>
    <scope>NUCLEOTIDE SEQUENCE [LARGE SCALE GENOMIC DNA]</scope>
    <source>
        <strain evidence="5 6">NBRC 110900</strain>
    </source>
</reference>
<dbReference type="EC" id="3.2.1.21" evidence="5"/>
<evidence type="ECO:0000313" key="6">
    <source>
        <dbReference type="Proteomes" id="UP000265341"/>
    </source>
</evidence>
<evidence type="ECO:0000256" key="2">
    <source>
        <dbReference type="ARBA" id="ARBA00022801"/>
    </source>
</evidence>
<name>A0A399ES34_9DEIN</name>
<dbReference type="SUPFAM" id="SSF51445">
    <property type="entry name" value="(Trans)glycosidases"/>
    <property type="match status" value="1"/>
</dbReference>
<dbReference type="PANTHER" id="PTHR10353">
    <property type="entry name" value="GLYCOSYL HYDROLASE"/>
    <property type="match status" value="1"/>
</dbReference>
<dbReference type="GO" id="GO:0008422">
    <property type="term" value="F:beta-glucosidase activity"/>
    <property type="evidence" value="ECO:0007669"/>
    <property type="project" value="UniProtKB-EC"/>
</dbReference>
<dbReference type="PANTHER" id="PTHR10353:SF36">
    <property type="entry name" value="LP05116P"/>
    <property type="match status" value="1"/>
</dbReference>
<keyword evidence="3 5" id="KW-0326">Glycosidase</keyword>
<organism evidence="5 6">
    <name type="scientific">Calidithermus roseus</name>
    <dbReference type="NCBI Taxonomy" id="1644118"/>
    <lineage>
        <taxon>Bacteria</taxon>
        <taxon>Thermotogati</taxon>
        <taxon>Deinococcota</taxon>
        <taxon>Deinococci</taxon>
        <taxon>Thermales</taxon>
        <taxon>Thermaceae</taxon>
        <taxon>Calidithermus</taxon>
    </lineage>
</organism>
<comment type="caution">
    <text evidence="5">The sequence shown here is derived from an EMBL/GenBank/DDBJ whole genome shotgun (WGS) entry which is preliminary data.</text>
</comment>
<dbReference type="AlphaFoldDB" id="A0A399ES34"/>
<dbReference type="EMBL" id="QWLA01000019">
    <property type="protein sequence ID" value="RIH87477.1"/>
    <property type="molecule type" value="Genomic_DNA"/>
</dbReference>
<evidence type="ECO:0000256" key="3">
    <source>
        <dbReference type="ARBA" id="ARBA00023295"/>
    </source>
</evidence>
<dbReference type="Gene3D" id="3.20.20.80">
    <property type="entry name" value="Glycosidases"/>
    <property type="match status" value="1"/>
</dbReference>